<dbReference type="Proteomes" id="UP000241587">
    <property type="component" value="Unassembled WGS sequence"/>
</dbReference>
<feature type="compositionally biased region" description="Low complexity" evidence="1">
    <location>
        <begin position="772"/>
        <end position="795"/>
    </location>
</feature>
<dbReference type="InterPro" id="IPR046539">
    <property type="entry name" value="DUF6604"/>
</dbReference>
<dbReference type="PANTHER" id="PTHR38795:SF1">
    <property type="entry name" value="DUF6604 DOMAIN-CONTAINING PROTEIN"/>
    <property type="match status" value="1"/>
</dbReference>
<organism evidence="3 4">
    <name type="scientific">Fusarium culmorum</name>
    <dbReference type="NCBI Taxonomy" id="5516"/>
    <lineage>
        <taxon>Eukaryota</taxon>
        <taxon>Fungi</taxon>
        <taxon>Dikarya</taxon>
        <taxon>Ascomycota</taxon>
        <taxon>Pezizomycotina</taxon>
        <taxon>Sordariomycetes</taxon>
        <taxon>Hypocreomycetidae</taxon>
        <taxon>Hypocreales</taxon>
        <taxon>Nectriaceae</taxon>
        <taxon>Fusarium</taxon>
    </lineage>
</organism>
<protein>
    <recommendedName>
        <fullName evidence="2">DUF6604 domain-containing protein</fullName>
    </recommendedName>
</protein>
<feature type="compositionally biased region" description="Pro residues" evidence="1">
    <location>
        <begin position="796"/>
        <end position="807"/>
    </location>
</feature>
<evidence type="ECO:0000259" key="2">
    <source>
        <dbReference type="Pfam" id="PF20253"/>
    </source>
</evidence>
<dbReference type="AlphaFoldDB" id="A0A2T4H9P3"/>
<feature type="region of interest" description="Disordered" evidence="1">
    <location>
        <begin position="158"/>
        <end position="203"/>
    </location>
</feature>
<name>A0A2T4H9P3_FUSCU</name>
<feature type="compositionally biased region" description="Acidic residues" evidence="1">
    <location>
        <begin position="755"/>
        <end position="765"/>
    </location>
</feature>
<proteinExistence type="predicted"/>
<keyword evidence="4" id="KW-1185">Reference proteome</keyword>
<gene>
    <name evidence="3" type="ORF">FCULG_00004576</name>
</gene>
<dbReference type="InterPro" id="IPR016864">
    <property type="entry name" value="UCP028035"/>
</dbReference>
<evidence type="ECO:0000313" key="3">
    <source>
        <dbReference type="EMBL" id="PTD12477.1"/>
    </source>
</evidence>
<dbReference type="OrthoDB" id="5339038at2759"/>
<dbReference type="PIRSF" id="PIRSF028035">
    <property type="entry name" value="UCP028035"/>
    <property type="match status" value="1"/>
</dbReference>
<feature type="domain" description="DUF6604" evidence="2">
    <location>
        <begin position="9"/>
        <end position="281"/>
    </location>
</feature>
<dbReference type="OMA" id="CIVDAFT"/>
<dbReference type="PANTHER" id="PTHR38795">
    <property type="entry name" value="DUF6604 DOMAIN-CONTAINING PROTEIN"/>
    <property type="match status" value="1"/>
</dbReference>
<evidence type="ECO:0000313" key="4">
    <source>
        <dbReference type="Proteomes" id="UP000241587"/>
    </source>
</evidence>
<feature type="region of interest" description="Disordered" evidence="1">
    <location>
        <begin position="749"/>
        <end position="811"/>
    </location>
</feature>
<evidence type="ECO:0000256" key="1">
    <source>
        <dbReference type="SAM" id="MobiDB-lite"/>
    </source>
</evidence>
<accession>A0A2T4H9P3</accession>
<dbReference type="Pfam" id="PF20253">
    <property type="entry name" value="DUF6604"/>
    <property type="match status" value="1"/>
</dbReference>
<reference evidence="3 4" key="1">
    <citation type="submission" date="2018-02" db="EMBL/GenBank/DDBJ databases">
        <title>Fusarium culmorum secondary metabolites in fungal-bacterial-plant interactions.</title>
        <authorList>
            <person name="Schmidt R."/>
        </authorList>
    </citation>
    <scope>NUCLEOTIDE SEQUENCE [LARGE SCALE GENOMIC DNA]</scope>
    <source>
        <strain evidence="3 4">PV</strain>
    </source>
</reference>
<dbReference type="EMBL" id="PVEM01000001">
    <property type="protein sequence ID" value="PTD12477.1"/>
    <property type="molecule type" value="Genomic_DNA"/>
</dbReference>
<comment type="caution">
    <text evidence="3">The sequence shown here is derived from an EMBL/GenBank/DDBJ whole genome shotgun (WGS) entry which is preliminary data.</text>
</comment>
<sequence length="946" mass="107444">MASYSLYEKYKTDTQFFVSWLANETKLRFLSSNTTNPGPAPQLDVDAPPTVNGFVPRAKYLASQNHNIPYYIFSALDSAIRKRKIARDAYRASAGAKVDPALAESDRTHQHFTNTLEQCFDILGGAAWTRDTTQDENLPTLQDLQDDISRSFAALNIQNKEASSEEEEEATSSRPTQRRRPGKGKKKGKSRKAKGKQPAKGPVVHEQIPLERLLNIDGQDERANNFMLAVHSAAQQWIELRWCTAYVWKEAVNSGVTHNTAVAAATSKVAFSMVRRTHAAMLADFAGNDSYQTIVRALARGDVSNAQGTFQFDIANPNGEIIPRTIDDIEEQFLYHVYKALKAFLDDFRLNRTGKPTRNMTRRIASWDPKARLDTMTHDERLTWRHHYIIKWLYDLVNCYSAAQLNANRDSDHPKNLEDVDWAVGKRTLFGLNEFAADITRLAMQDARIKIETLIQPHHVFQLQCIVDAFTISKGWLITVDSEHVMEEPADFKARRDIDKFFDCHKIYSLGSYHKGIEWMCIYLKEHCEDFDDLVRGNVLPDILDVEQDFRNYLGQHIYAKGQAEERINVMTRLEDIWVDWEAIEPSRFQEANGLHEYSPFLCGASLEEALSISFKQMMWLWQEMQEPVLILQLYRFLKQGDYIEEPVPLWEALEILFKKCAFPKDVDGQTDAGKITATMTSMKPTHLQAQGRRRDKPKNVHETYDISWCTNFNRESALSTYRKADWNHEALGVLDTSLSDDLDILKSLGTKDDNEGDDEDDDENAMPAPLEAGGTSATETAGGPSTAQTTTQTTSPPPGSPGPRQPAPEIKSDHDVVLNAEADFLQDVCGFSLEAPMRPLSGINYPIITHTILGVFAQIEKELEAAGNLVYLTYYDETWAQQHGRPSLKPGTSKRGSMFISSLSKRDQPCVELFEITADVLQRERRRIWEFTYWEDHALSKKDGK</sequence>
<feature type="compositionally biased region" description="Basic residues" evidence="1">
    <location>
        <begin position="176"/>
        <end position="197"/>
    </location>
</feature>